<keyword evidence="3" id="KW-1185">Reference proteome</keyword>
<feature type="region of interest" description="Disordered" evidence="1">
    <location>
        <begin position="208"/>
        <end position="244"/>
    </location>
</feature>
<dbReference type="EMBL" id="KN840509">
    <property type="protein sequence ID" value="KIP06865.1"/>
    <property type="molecule type" value="Genomic_DNA"/>
</dbReference>
<reference evidence="2 3" key="1">
    <citation type="journal article" date="2014" name="PLoS Genet.">
        <title>Analysis of the Phlebiopsis gigantea genome, transcriptome and secretome provides insight into its pioneer colonization strategies of wood.</title>
        <authorList>
            <person name="Hori C."/>
            <person name="Ishida T."/>
            <person name="Igarashi K."/>
            <person name="Samejima M."/>
            <person name="Suzuki H."/>
            <person name="Master E."/>
            <person name="Ferreira P."/>
            <person name="Ruiz-Duenas F.J."/>
            <person name="Held B."/>
            <person name="Canessa P."/>
            <person name="Larrondo L.F."/>
            <person name="Schmoll M."/>
            <person name="Druzhinina I.S."/>
            <person name="Kubicek C.P."/>
            <person name="Gaskell J.A."/>
            <person name="Kersten P."/>
            <person name="St John F."/>
            <person name="Glasner J."/>
            <person name="Sabat G."/>
            <person name="Splinter BonDurant S."/>
            <person name="Syed K."/>
            <person name="Yadav J."/>
            <person name="Mgbeahuruike A.C."/>
            <person name="Kovalchuk A."/>
            <person name="Asiegbu F.O."/>
            <person name="Lackner G."/>
            <person name="Hoffmeister D."/>
            <person name="Rencoret J."/>
            <person name="Gutierrez A."/>
            <person name="Sun H."/>
            <person name="Lindquist E."/>
            <person name="Barry K."/>
            <person name="Riley R."/>
            <person name="Grigoriev I.V."/>
            <person name="Henrissat B."/>
            <person name="Kues U."/>
            <person name="Berka R.M."/>
            <person name="Martinez A.T."/>
            <person name="Covert S.F."/>
            <person name="Blanchette R.A."/>
            <person name="Cullen D."/>
        </authorList>
    </citation>
    <scope>NUCLEOTIDE SEQUENCE [LARGE SCALE GENOMIC DNA]</scope>
    <source>
        <strain evidence="2 3">11061_1 CR5-6</strain>
    </source>
</reference>
<organism evidence="2 3">
    <name type="scientific">Phlebiopsis gigantea (strain 11061_1 CR5-6)</name>
    <name type="common">White-rot fungus</name>
    <name type="synonym">Peniophora gigantea</name>
    <dbReference type="NCBI Taxonomy" id="745531"/>
    <lineage>
        <taxon>Eukaryota</taxon>
        <taxon>Fungi</taxon>
        <taxon>Dikarya</taxon>
        <taxon>Basidiomycota</taxon>
        <taxon>Agaricomycotina</taxon>
        <taxon>Agaricomycetes</taxon>
        <taxon>Polyporales</taxon>
        <taxon>Phanerochaetaceae</taxon>
        <taxon>Phlebiopsis</taxon>
    </lineage>
</organism>
<dbReference type="HOGENOM" id="CLU_041942_1_0_1"/>
<accession>A0A0C3SAA6</accession>
<dbReference type="AlphaFoldDB" id="A0A0C3SAA6"/>
<evidence type="ECO:0000256" key="1">
    <source>
        <dbReference type="SAM" id="MobiDB-lite"/>
    </source>
</evidence>
<evidence type="ECO:0000313" key="3">
    <source>
        <dbReference type="Proteomes" id="UP000053257"/>
    </source>
</evidence>
<sequence length="363" mass="39447">MDRCPVELLLEIASFACTDGGSTGCALSSVSRYIRHAVEPARYRSISLRGMKKVLHFADRLQNMDKPPKVEHLLLSVLGAPYIHCRATATLLSNMAESDKTAAVQACTTTLSQLAPTLDILFLYDESPFLLSDVAIEFPRLQDLSIPCPSTVSNFISHDIYPSLRRLHVSNIRSFDFTELWASLAYGAPSFTHLRLSGVRQDPQLPRSLKTLTGIPNGPSTDADDSETNGAQSGAETENHHGSLDEVAKITARLPNLKDVYVRPTLATAIDWTSAPRQNHAAMMKELRELADETTGRAGAGLRLHLLPESGGYTLLEARRHWQELVDGGDGPWSAPPGPSVGWADADASIAQSLARSLVIDGI</sequence>
<protein>
    <recommendedName>
        <fullName evidence="4">F-box domain-containing protein</fullName>
    </recommendedName>
</protein>
<evidence type="ECO:0000313" key="2">
    <source>
        <dbReference type="EMBL" id="KIP06865.1"/>
    </source>
</evidence>
<evidence type="ECO:0008006" key="4">
    <source>
        <dbReference type="Google" id="ProtNLM"/>
    </source>
</evidence>
<dbReference type="OrthoDB" id="2748701at2759"/>
<gene>
    <name evidence="2" type="ORF">PHLGIDRAFT_445048</name>
</gene>
<dbReference type="Proteomes" id="UP000053257">
    <property type="component" value="Unassembled WGS sequence"/>
</dbReference>
<name>A0A0C3SAA6_PHLG1</name>
<proteinExistence type="predicted"/>